<sequence>MSLNNVKLHFLDHYVVHFDPDIVLLAHFVEEMACPEDVLAQNDVVAPVVALFSDHQRDFRLLD</sequence>
<evidence type="ECO:0000313" key="2">
    <source>
        <dbReference type="Proteomes" id="UP000554482"/>
    </source>
</evidence>
<keyword evidence="2" id="KW-1185">Reference proteome</keyword>
<protein>
    <submittedName>
        <fullName evidence="1">Uncharacterized protein</fullName>
    </submittedName>
</protein>
<dbReference type="EMBL" id="JABWDY010028705">
    <property type="protein sequence ID" value="KAF5186910.1"/>
    <property type="molecule type" value="Genomic_DNA"/>
</dbReference>
<dbReference type="Proteomes" id="UP000554482">
    <property type="component" value="Unassembled WGS sequence"/>
</dbReference>
<name>A0A7J6VRU3_THATH</name>
<dbReference type="AlphaFoldDB" id="A0A7J6VRU3"/>
<comment type="caution">
    <text evidence="1">The sequence shown here is derived from an EMBL/GenBank/DDBJ whole genome shotgun (WGS) entry which is preliminary data.</text>
</comment>
<evidence type="ECO:0000313" key="1">
    <source>
        <dbReference type="EMBL" id="KAF5186910.1"/>
    </source>
</evidence>
<reference evidence="1 2" key="1">
    <citation type="submission" date="2020-06" db="EMBL/GenBank/DDBJ databases">
        <title>Transcriptomic and genomic resources for Thalictrum thalictroides and T. hernandezii: Facilitating candidate gene discovery in an emerging model plant lineage.</title>
        <authorList>
            <person name="Arias T."/>
            <person name="Riano-Pachon D.M."/>
            <person name="Di Stilio V.S."/>
        </authorList>
    </citation>
    <scope>NUCLEOTIDE SEQUENCE [LARGE SCALE GENOMIC DNA]</scope>
    <source>
        <strain evidence="2">cv. WT478/WT964</strain>
        <tissue evidence="1">Leaves</tissue>
    </source>
</reference>
<organism evidence="1 2">
    <name type="scientific">Thalictrum thalictroides</name>
    <name type="common">Rue-anemone</name>
    <name type="synonym">Anemone thalictroides</name>
    <dbReference type="NCBI Taxonomy" id="46969"/>
    <lineage>
        <taxon>Eukaryota</taxon>
        <taxon>Viridiplantae</taxon>
        <taxon>Streptophyta</taxon>
        <taxon>Embryophyta</taxon>
        <taxon>Tracheophyta</taxon>
        <taxon>Spermatophyta</taxon>
        <taxon>Magnoliopsida</taxon>
        <taxon>Ranunculales</taxon>
        <taxon>Ranunculaceae</taxon>
        <taxon>Thalictroideae</taxon>
        <taxon>Thalictrum</taxon>
    </lineage>
</organism>
<proteinExistence type="predicted"/>
<accession>A0A7J6VRU3</accession>
<gene>
    <name evidence="1" type="ORF">FRX31_023507</name>
</gene>